<name>S0GJ36_9BACT</name>
<keyword evidence="2" id="KW-1185">Reference proteome</keyword>
<dbReference type="PATRIC" id="fig|1235789.3.peg.1825"/>
<dbReference type="AlphaFoldDB" id="S0GJ36"/>
<reference evidence="1 2" key="1">
    <citation type="submission" date="2013-04" db="EMBL/GenBank/DDBJ databases">
        <title>The Genome Sequence of Parabacteroides goldsteinii dnLKV18.</title>
        <authorList>
            <consortium name="The Broad Institute Genomics Platform"/>
            <consortium name="The Broad Institute Genome Sequencing Center for Infectious Disease"/>
            <person name="Earl A."/>
            <person name="Xavier R."/>
            <person name="Kuhn K."/>
            <person name="Stappenbeck T."/>
            <person name="Walker B."/>
            <person name="Young S."/>
            <person name="Zeng Q."/>
            <person name="Gargeya S."/>
            <person name="Fitzgerald M."/>
            <person name="Haas B."/>
            <person name="Abouelleil A."/>
            <person name="Allen A.W."/>
            <person name="Alvarado L."/>
            <person name="Arachchi H.M."/>
            <person name="Berlin A.M."/>
            <person name="Chapman S.B."/>
            <person name="Gainer-Dewar J."/>
            <person name="Goldberg J."/>
            <person name="Griggs A."/>
            <person name="Gujja S."/>
            <person name="Hansen M."/>
            <person name="Howarth C."/>
            <person name="Imamovic A."/>
            <person name="Ireland A."/>
            <person name="Larimer J."/>
            <person name="McCowan C."/>
            <person name="Murphy C."/>
            <person name="Pearson M."/>
            <person name="Poon T.W."/>
            <person name="Priest M."/>
            <person name="Roberts A."/>
            <person name="Saif S."/>
            <person name="Shea T."/>
            <person name="Sisk P."/>
            <person name="Sykes S."/>
            <person name="Wortman J."/>
            <person name="Nusbaum C."/>
            <person name="Birren B."/>
        </authorList>
    </citation>
    <scope>NUCLEOTIDE SEQUENCE [LARGE SCALE GENOMIC DNA]</scope>
    <source>
        <strain evidence="2">dnLKV18</strain>
    </source>
</reference>
<dbReference type="Proteomes" id="UP000014140">
    <property type="component" value="Unassembled WGS sequence"/>
</dbReference>
<gene>
    <name evidence="1" type="ORF">C803_01832</name>
</gene>
<evidence type="ECO:0000313" key="2">
    <source>
        <dbReference type="Proteomes" id="UP000014140"/>
    </source>
</evidence>
<proteinExistence type="predicted"/>
<dbReference type="EMBL" id="ASSQ01000011">
    <property type="protein sequence ID" value="EOS18171.1"/>
    <property type="molecule type" value="Genomic_DNA"/>
</dbReference>
<accession>S0GJ36</accession>
<organism evidence="1 2">
    <name type="scientific">Parabacteroides goldsteinii dnLKV18</name>
    <dbReference type="NCBI Taxonomy" id="1235789"/>
    <lineage>
        <taxon>Bacteria</taxon>
        <taxon>Pseudomonadati</taxon>
        <taxon>Bacteroidota</taxon>
        <taxon>Bacteroidia</taxon>
        <taxon>Bacteroidales</taxon>
        <taxon>Tannerellaceae</taxon>
        <taxon>Parabacteroides</taxon>
    </lineage>
</organism>
<protein>
    <submittedName>
        <fullName evidence="1">Uncharacterized protein</fullName>
    </submittedName>
</protein>
<dbReference type="HOGENOM" id="CLU_3313949_0_0_10"/>
<sequence length="39" mass="4576">MFDKSLLLFSILLDLNVIDTMKMMDCRSPVWKNEALKKS</sequence>
<comment type="caution">
    <text evidence="1">The sequence shown here is derived from an EMBL/GenBank/DDBJ whole genome shotgun (WGS) entry which is preliminary data.</text>
</comment>
<evidence type="ECO:0000313" key="1">
    <source>
        <dbReference type="EMBL" id="EOS18171.1"/>
    </source>
</evidence>